<protein>
    <submittedName>
        <fullName evidence="1">Uncharacterized protein</fullName>
    </submittedName>
</protein>
<dbReference type="AlphaFoldDB" id="A0A091QRY5"/>
<gene>
    <name evidence="1" type="ORF">N331_11885</name>
</gene>
<proteinExistence type="predicted"/>
<dbReference type="Proteomes" id="UP000052967">
    <property type="component" value="Unassembled WGS sequence"/>
</dbReference>
<reference evidence="1 2" key="1">
    <citation type="submission" date="2014-04" db="EMBL/GenBank/DDBJ databases">
        <title>Genome evolution of avian class.</title>
        <authorList>
            <person name="Zhang G."/>
            <person name="Li C."/>
        </authorList>
    </citation>
    <scope>NUCLEOTIDE SEQUENCE [LARGE SCALE GENOMIC DNA]</scope>
    <source>
        <strain evidence="1">BGI_N331</strain>
    </source>
</reference>
<name>A0A091QRY5_MERNU</name>
<dbReference type="EMBL" id="KK705137">
    <property type="protein sequence ID" value="KFQ29754.1"/>
    <property type="molecule type" value="Genomic_DNA"/>
</dbReference>
<organism evidence="1 2">
    <name type="scientific">Merops nubicus</name>
    <name type="common">Northern carmine bee-eater</name>
    <dbReference type="NCBI Taxonomy" id="57421"/>
    <lineage>
        <taxon>Eukaryota</taxon>
        <taxon>Metazoa</taxon>
        <taxon>Chordata</taxon>
        <taxon>Craniata</taxon>
        <taxon>Vertebrata</taxon>
        <taxon>Euteleostomi</taxon>
        <taxon>Archelosauria</taxon>
        <taxon>Archosauria</taxon>
        <taxon>Dinosauria</taxon>
        <taxon>Saurischia</taxon>
        <taxon>Theropoda</taxon>
        <taxon>Coelurosauria</taxon>
        <taxon>Aves</taxon>
        <taxon>Neognathae</taxon>
        <taxon>Neoaves</taxon>
        <taxon>Telluraves</taxon>
        <taxon>Coraciimorphae</taxon>
        <taxon>Coraciiformes</taxon>
        <taxon>Meropidae</taxon>
        <taxon>Merops</taxon>
    </lineage>
</organism>
<dbReference type="SUPFAM" id="SSF58069">
    <property type="entry name" value="Virus ectodomain"/>
    <property type="match status" value="1"/>
</dbReference>
<accession>A0A091QRY5</accession>
<evidence type="ECO:0000313" key="1">
    <source>
        <dbReference type="EMBL" id="KFQ29754.1"/>
    </source>
</evidence>
<evidence type="ECO:0000313" key="2">
    <source>
        <dbReference type="Proteomes" id="UP000052967"/>
    </source>
</evidence>
<dbReference type="Gene3D" id="1.10.287.210">
    <property type="match status" value="1"/>
</dbReference>
<sequence>SINFLLLVHGYGCQEFEGMCCFNLSDHSTSVHKQLQQIQENIYHIVKNNDALSHWLTSL</sequence>
<feature type="non-terminal residue" evidence="1">
    <location>
        <position position="1"/>
    </location>
</feature>
<keyword evidence="2" id="KW-1185">Reference proteome</keyword>
<feature type="non-terminal residue" evidence="1">
    <location>
        <position position="59"/>
    </location>
</feature>